<evidence type="ECO:0000313" key="6">
    <source>
        <dbReference type="Proteomes" id="UP000595009"/>
    </source>
</evidence>
<evidence type="ECO:0000256" key="1">
    <source>
        <dbReference type="ARBA" id="ARBA00001917"/>
    </source>
</evidence>
<proteinExistence type="inferred from homology"/>
<name>A0A7M1NWF8_HAEPA</name>
<evidence type="ECO:0000313" key="5">
    <source>
        <dbReference type="EMBL" id="QOR17267.1"/>
    </source>
</evidence>
<dbReference type="PANTHER" id="PTHR43567:SF1">
    <property type="entry name" value="FLAVOREDOXIN"/>
    <property type="match status" value="1"/>
</dbReference>
<dbReference type="Proteomes" id="UP000595009">
    <property type="component" value="Chromosome"/>
</dbReference>
<gene>
    <name evidence="5" type="ORF">INP94_10525</name>
</gene>
<dbReference type="InterPro" id="IPR052174">
    <property type="entry name" value="Flavoredoxin"/>
</dbReference>
<reference evidence="5 6" key="1">
    <citation type="submission" date="2020-10" db="EMBL/GenBank/DDBJ databases">
        <title>Genomic diversity and antimicrobial resistance of Haemophilus colonising the airways of young children with cystic fibrosis.</title>
        <authorList>
            <person name="Watts S.C."/>
            <person name="Judd L.M."/>
            <person name="Carzino R."/>
            <person name="Ranganathan S."/>
            <person name="Holt K.E."/>
        </authorList>
    </citation>
    <scope>NUCLEOTIDE SEQUENCE [LARGE SCALE GENOMIC DNA]</scope>
    <source>
        <strain evidence="5 6">M1C137_2</strain>
    </source>
</reference>
<dbReference type="PANTHER" id="PTHR43567">
    <property type="entry name" value="FLAVOREDOXIN-RELATED-RELATED"/>
    <property type="match status" value="1"/>
</dbReference>
<comment type="similarity">
    <text evidence="3">Belongs to the flavoredoxin family.</text>
</comment>
<dbReference type="GO" id="GO:0016646">
    <property type="term" value="F:oxidoreductase activity, acting on the CH-NH group of donors, NAD or NADP as acceptor"/>
    <property type="evidence" value="ECO:0007669"/>
    <property type="project" value="UniProtKB-ARBA"/>
</dbReference>
<dbReference type="InterPro" id="IPR012349">
    <property type="entry name" value="Split_barrel_FMN-bd"/>
</dbReference>
<accession>A0A7M1NWF8</accession>
<organism evidence="5 6">
    <name type="scientific">Haemophilus parainfluenzae</name>
    <dbReference type="NCBI Taxonomy" id="729"/>
    <lineage>
        <taxon>Bacteria</taxon>
        <taxon>Pseudomonadati</taxon>
        <taxon>Pseudomonadota</taxon>
        <taxon>Gammaproteobacteria</taxon>
        <taxon>Pasteurellales</taxon>
        <taxon>Pasteurellaceae</taxon>
        <taxon>Haemophilus</taxon>
    </lineage>
</organism>
<sequence>MHREINPGAFYYGFPVILLSTADKANHTNITPISSSWSLGKNIVIGLVLGGKALENLKSTGEAVINLVPENLIDNISRIEKLSGKTTPNKFEIAGLTPQESTTVAPKRVLECPLQAEVKVSHITERTEENYAIVEFTVVAFHGQDDVLFDKDRIDPTKWKPLIYNFRHYQGLTETKGKNFKAYS</sequence>
<dbReference type="RefSeq" id="WP_005698447.1">
    <property type="nucleotide sequence ID" value="NZ_CP063112.1"/>
</dbReference>
<keyword evidence="2" id="KW-0285">Flavoprotein</keyword>
<dbReference type="GO" id="GO:0010181">
    <property type="term" value="F:FMN binding"/>
    <property type="evidence" value="ECO:0007669"/>
    <property type="project" value="InterPro"/>
</dbReference>
<dbReference type="AlphaFoldDB" id="A0A7M1NWF8"/>
<protein>
    <submittedName>
        <fullName evidence="5">Flavin reductase</fullName>
    </submittedName>
</protein>
<dbReference type="InterPro" id="IPR002563">
    <property type="entry name" value="Flavin_Rdtase-like_dom"/>
</dbReference>
<evidence type="ECO:0000259" key="4">
    <source>
        <dbReference type="Pfam" id="PF01613"/>
    </source>
</evidence>
<dbReference type="SUPFAM" id="SSF50475">
    <property type="entry name" value="FMN-binding split barrel"/>
    <property type="match status" value="1"/>
</dbReference>
<dbReference type="Pfam" id="PF01613">
    <property type="entry name" value="Flavin_Reduct"/>
    <property type="match status" value="1"/>
</dbReference>
<dbReference type="EMBL" id="CP063120">
    <property type="protein sequence ID" value="QOR17267.1"/>
    <property type="molecule type" value="Genomic_DNA"/>
</dbReference>
<dbReference type="Gene3D" id="2.30.110.10">
    <property type="entry name" value="Electron Transport, Fmn-binding Protein, Chain A"/>
    <property type="match status" value="1"/>
</dbReference>
<comment type="cofactor">
    <cofactor evidence="1">
        <name>FMN</name>
        <dbReference type="ChEBI" id="CHEBI:58210"/>
    </cofactor>
</comment>
<feature type="domain" description="Flavin reductase like" evidence="4">
    <location>
        <begin position="13"/>
        <end position="172"/>
    </location>
</feature>
<evidence type="ECO:0000256" key="3">
    <source>
        <dbReference type="ARBA" id="ARBA00038054"/>
    </source>
</evidence>
<evidence type="ECO:0000256" key="2">
    <source>
        <dbReference type="ARBA" id="ARBA00022630"/>
    </source>
</evidence>